<evidence type="ECO:0000256" key="1">
    <source>
        <dbReference type="SAM" id="Phobius"/>
    </source>
</evidence>
<dbReference type="EMBL" id="BARV01037655">
    <property type="protein sequence ID" value="GAI53016.1"/>
    <property type="molecule type" value="Genomic_DNA"/>
</dbReference>
<keyword evidence="1" id="KW-0812">Transmembrane</keyword>
<feature type="transmembrane region" description="Helical" evidence="1">
    <location>
        <begin position="12"/>
        <end position="30"/>
    </location>
</feature>
<keyword evidence="1" id="KW-1133">Transmembrane helix</keyword>
<protein>
    <submittedName>
        <fullName evidence="2">Uncharacterized protein</fullName>
    </submittedName>
</protein>
<sequence>LAGILVLAYRYWLIAIVIVEVGCVLCQGCITRVKERRCSHCGEQASRYVYREC</sequence>
<feature type="non-terminal residue" evidence="2">
    <location>
        <position position="1"/>
    </location>
</feature>
<dbReference type="AlphaFoldDB" id="X1QDY8"/>
<gene>
    <name evidence="2" type="ORF">S06H3_58209</name>
</gene>
<evidence type="ECO:0000313" key="2">
    <source>
        <dbReference type="EMBL" id="GAI53016.1"/>
    </source>
</evidence>
<organism evidence="2">
    <name type="scientific">marine sediment metagenome</name>
    <dbReference type="NCBI Taxonomy" id="412755"/>
    <lineage>
        <taxon>unclassified sequences</taxon>
        <taxon>metagenomes</taxon>
        <taxon>ecological metagenomes</taxon>
    </lineage>
</organism>
<keyword evidence="1" id="KW-0472">Membrane</keyword>
<comment type="caution">
    <text evidence="2">The sequence shown here is derived from an EMBL/GenBank/DDBJ whole genome shotgun (WGS) entry which is preliminary data.</text>
</comment>
<reference evidence="2" key="1">
    <citation type="journal article" date="2014" name="Front. Microbiol.">
        <title>High frequency of phylogenetically diverse reductive dehalogenase-homologous genes in deep subseafloor sedimentary metagenomes.</title>
        <authorList>
            <person name="Kawai M."/>
            <person name="Futagami T."/>
            <person name="Toyoda A."/>
            <person name="Takaki Y."/>
            <person name="Nishi S."/>
            <person name="Hori S."/>
            <person name="Arai W."/>
            <person name="Tsubouchi T."/>
            <person name="Morono Y."/>
            <person name="Uchiyama I."/>
            <person name="Ito T."/>
            <person name="Fujiyama A."/>
            <person name="Inagaki F."/>
            <person name="Takami H."/>
        </authorList>
    </citation>
    <scope>NUCLEOTIDE SEQUENCE</scope>
    <source>
        <strain evidence="2">Expedition CK06-06</strain>
    </source>
</reference>
<proteinExistence type="predicted"/>
<accession>X1QDY8</accession>
<name>X1QDY8_9ZZZZ</name>